<accession>A0ABQ2JFS0</accession>
<keyword evidence="1" id="KW-0812">Transmembrane</keyword>
<dbReference type="RefSeq" id="WP_229710126.1">
    <property type="nucleotide sequence ID" value="NZ_BMLK01000005.1"/>
</dbReference>
<gene>
    <name evidence="2" type="ORF">GCM10011349_14110</name>
</gene>
<evidence type="ECO:0000313" key="2">
    <source>
        <dbReference type="EMBL" id="GGN46667.1"/>
    </source>
</evidence>
<dbReference type="EMBL" id="BMLK01000005">
    <property type="protein sequence ID" value="GGN46667.1"/>
    <property type="molecule type" value="Genomic_DNA"/>
</dbReference>
<keyword evidence="1" id="KW-1133">Transmembrane helix</keyword>
<reference evidence="3" key="1">
    <citation type="journal article" date="2019" name="Int. J. Syst. Evol. Microbiol.">
        <title>The Global Catalogue of Microorganisms (GCM) 10K type strain sequencing project: providing services to taxonomists for standard genome sequencing and annotation.</title>
        <authorList>
            <consortium name="The Broad Institute Genomics Platform"/>
            <consortium name="The Broad Institute Genome Sequencing Center for Infectious Disease"/>
            <person name="Wu L."/>
            <person name="Ma J."/>
        </authorList>
    </citation>
    <scope>NUCLEOTIDE SEQUENCE [LARGE SCALE GENOMIC DNA]</scope>
    <source>
        <strain evidence="3">CGMCC 1.6784</strain>
    </source>
</reference>
<name>A0ABQ2JFS0_9SPHN</name>
<comment type="caution">
    <text evidence="2">The sequence shown here is derived from an EMBL/GenBank/DDBJ whole genome shotgun (WGS) entry which is preliminary data.</text>
</comment>
<protein>
    <submittedName>
        <fullName evidence="2">Uncharacterized protein</fullName>
    </submittedName>
</protein>
<sequence length="106" mass="11627">MATACYVTLRLCGWLAVCAAFVTACWTLFFAALGDFSFAGLVLHLDNFTSRYIGADPLRQAAFRAQFWLASGALFLVVAVLRLPVLIQFIAPIKERPDGQERAAGR</sequence>
<dbReference type="Proteomes" id="UP000605099">
    <property type="component" value="Unassembled WGS sequence"/>
</dbReference>
<feature type="transmembrane region" description="Helical" evidence="1">
    <location>
        <begin position="65"/>
        <end position="87"/>
    </location>
</feature>
<feature type="transmembrane region" description="Helical" evidence="1">
    <location>
        <begin position="12"/>
        <end position="45"/>
    </location>
</feature>
<organism evidence="2 3">
    <name type="scientific">Novosphingobium indicum</name>
    <dbReference type="NCBI Taxonomy" id="462949"/>
    <lineage>
        <taxon>Bacteria</taxon>
        <taxon>Pseudomonadati</taxon>
        <taxon>Pseudomonadota</taxon>
        <taxon>Alphaproteobacteria</taxon>
        <taxon>Sphingomonadales</taxon>
        <taxon>Sphingomonadaceae</taxon>
        <taxon>Novosphingobium</taxon>
    </lineage>
</organism>
<proteinExistence type="predicted"/>
<evidence type="ECO:0000256" key="1">
    <source>
        <dbReference type="SAM" id="Phobius"/>
    </source>
</evidence>
<keyword evidence="3" id="KW-1185">Reference proteome</keyword>
<evidence type="ECO:0000313" key="3">
    <source>
        <dbReference type="Proteomes" id="UP000605099"/>
    </source>
</evidence>
<keyword evidence="1" id="KW-0472">Membrane</keyword>